<keyword evidence="3" id="KW-1185">Reference proteome</keyword>
<accession>A0ABY4RST2</accession>
<name>A0ABY4RST2_9BACL</name>
<dbReference type="EMBL" id="CP027059">
    <property type="protein sequence ID" value="UQZ85497.1"/>
    <property type="molecule type" value="Genomic_DNA"/>
</dbReference>
<keyword evidence="1" id="KW-1133">Transmembrane helix</keyword>
<proteinExistence type="predicted"/>
<sequence length="73" mass="7908">MNHTTENKPGRREFTLKGAIVFLGCCILLGSCIIANQNNAAVTNPNHAQLTDKIDSMNQKLDKVIGLLSEDAP</sequence>
<organism evidence="2 3">
    <name type="scientific">Paenibacillus konkukensis</name>
    <dbReference type="NCBI Taxonomy" id="2020716"/>
    <lineage>
        <taxon>Bacteria</taxon>
        <taxon>Bacillati</taxon>
        <taxon>Bacillota</taxon>
        <taxon>Bacilli</taxon>
        <taxon>Bacillales</taxon>
        <taxon>Paenibacillaceae</taxon>
        <taxon>Paenibacillus</taxon>
    </lineage>
</organism>
<gene>
    <name evidence="2" type="ORF">SK3146_04786</name>
</gene>
<keyword evidence="1" id="KW-0472">Membrane</keyword>
<reference evidence="2" key="2">
    <citation type="journal article" date="2021" name="J Anim Sci Technol">
        <title>Complete genome sequence of Paenibacillus konkukensis sp. nov. SK3146 as a potential probiotic strain.</title>
        <authorList>
            <person name="Jung H.I."/>
            <person name="Park S."/>
            <person name="Niu K.M."/>
            <person name="Lee S.W."/>
            <person name="Kothari D."/>
            <person name="Yi K.J."/>
            <person name="Kim S.K."/>
        </authorList>
    </citation>
    <scope>NUCLEOTIDE SEQUENCE</scope>
    <source>
        <strain evidence="2">SK3146</strain>
    </source>
</reference>
<evidence type="ECO:0000313" key="3">
    <source>
        <dbReference type="Proteomes" id="UP001057134"/>
    </source>
</evidence>
<keyword evidence="1" id="KW-0812">Transmembrane</keyword>
<reference evidence="2" key="1">
    <citation type="submission" date="2018-02" db="EMBL/GenBank/DDBJ databases">
        <authorList>
            <person name="Kim S.-K."/>
            <person name="Jung H.-I."/>
            <person name="Lee S.-W."/>
        </authorList>
    </citation>
    <scope>NUCLEOTIDE SEQUENCE</scope>
    <source>
        <strain evidence="2">SK3146</strain>
    </source>
</reference>
<evidence type="ECO:0000256" key="1">
    <source>
        <dbReference type="SAM" id="Phobius"/>
    </source>
</evidence>
<protein>
    <submittedName>
        <fullName evidence="2">Uncharacterized protein</fullName>
    </submittedName>
</protein>
<dbReference type="Proteomes" id="UP001057134">
    <property type="component" value="Chromosome"/>
</dbReference>
<feature type="transmembrane region" description="Helical" evidence="1">
    <location>
        <begin position="14"/>
        <end position="36"/>
    </location>
</feature>
<dbReference type="RefSeq" id="WP_249861124.1">
    <property type="nucleotide sequence ID" value="NZ_CP027059.1"/>
</dbReference>
<evidence type="ECO:0000313" key="2">
    <source>
        <dbReference type="EMBL" id="UQZ85497.1"/>
    </source>
</evidence>